<reference evidence="4 5" key="1">
    <citation type="submission" date="2023-06" db="EMBL/GenBank/DDBJ databases">
        <title>SYSU T0a273.</title>
        <authorList>
            <person name="Gao L."/>
            <person name="Fang B.-Z."/>
            <person name="Li W.-J."/>
        </authorList>
    </citation>
    <scope>NUCLEOTIDE SEQUENCE [LARGE SCALE GENOMIC DNA]</scope>
    <source>
        <strain evidence="4 5">SYSU T0a273</strain>
    </source>
</reference>
<dbReference type="NCBIfam" id="TIGR03868">
    <property type="entry name" value="F420-O_ABCperi"/>
    <property type="match status" value="1"/>
</dbReference>
<dbReference type="SUPFAM" id="SSF53807">
    <property type="entry name" value="Helical backbone' metal receptor"/>
    <property type="match status" value="1"/>
</dbReference>
<name>A0AB35MKS4_9MICO</name>
<protein>
    <submittedName>
        <fullName evidence="4">F420-0 ABC transporter substrate-binding protein</fullName>
    </submittedName>
</protein>
<organism evidence="4 5">
    <name type="scientific">Demequina lignilytica</name>
    <dbReference type="NCBI Taxonomy" id="3051663"/>
    <lineage>
        <taxon>Bacteria</taxon>
        <taxon>Bacillati</taxon>
        <taxon>Actinomycetota</taxon>
        <taxon>Actinomycetes</taxon>
        <taxon>Micrococcales</taxon>
        <taxon>Demequinaceae</taxon>
        <taxon>Demequina</taxon>
    </lineage>
</organism>
<dbReference type="PROSITE" id="PS50983">
    <property type="entry name" value="FE_B12_PBP"/>
    <property type="match status" value="1"/>
</dbReference>
<evidence type="ECO:0000313" key="5">
    <source>
        <dbReference type="Proteomes" id="UP001172756"/>
    </source>
</evidence>
<dbReference type="Pfam" id="PF01497">
    <property type="entry name" value="Peripla_BP_2"/>
    <property type="match status" value="1"/>
</dbReference>
<evidence type="ECO:0000256" key="2">
    <source>
        <dbReference type="SAM" id="SignalP"/>
    </source>
</evidence>
<dbReference type="PANTHER" id="PTHR30535:SF7">
    <property type="entry name" value="IRON(III) DICITRATE-BINDING PROTEIN"/>
    <property type="match status" value="1"/>
</dbReference>
<keyword evidence="2" id="KW-0732">Signal</keyword>
<comment type="similarity">
    <text evidence="1">Belongs to the bacterial solute-binding protein 8 family.</text>
</comment>
<dbReference type="PROSITE" id="PS51257">
    <property type="entry name" value="PROKAR_LIPOPROTEIN"/>
    <property type="match status" value="1"/>
</dbReference>
<evidence type="ECO:0000256" key="1">
    <source>
        <dbReference type="ARBA" id="ARBA00008814"/>
    </source>
</evidence>
<proteinExistence type="inferred from homology"/>
<dbReference type="InterPro" id="IPR050902">
    <property type="entry name" value="ABC_Transporter_SBP"/>
</dbReference>
<dbReference type="Gene3D" id="3.40.50.1980">
    <property type="entry name" value="Nitrogenase molybdenum iron protein domain"/>
    <property type="match status" value="2"/>
</dbReference>
<dbReference type="InterPro" id="IPR002491">
    <property type="entry name" value="ABC_transptr_periplasmic_BD"/>
</dbReference>
<evidence type="ECO:0000259" key="3">
    <source>
        <dbReference type="PROSITE" id="PS50983"/>
    </source>
</evidence>
<dbReference type="PANTHER" id="PTHR30535">
    <property type="entry name" value="VITAMIN B12-BINDING PROTEIN"/>
    <property type="match status" value="1"/>
</dbReference>
<gene>
    <name evidence="4" type="ORF">QQ002_12760</name>
</gene>
<evidence type="ECO:0000313" key="4">
    <source>
        <dbReference type="EMBL" id="MDN4484415.1"/>
    </source>
</evidence>
<dbReference type="InterPro" id="IPR022287">
    <property type="entry name" value="ABC_trnsptr_F420-0_sub-bd_pred"/>
</dbReference>
<dbReference type="Proteomes" id="UP001172756">
    <property type="component" value="Unassembled WGS sequence"/>
</dbReference>
<dbReference type="RefSeq" id="WP_301160997.1">
    <property type="nucleotide sequence ID" value="NZ_JAUHQB010000012.1"/>
</dbReference>
<feature type="signal peptide" evidence="2">
    <location>
        <begin position="1"/>
        <end position="29"/>
    </location>
</feature>
<dbReference type="AlphaFoldDB" id="A0AB35MKS4"/>
<feature type="domain" description="Fe/B12 periplasmic-binding" evidence="3">
    <location>
        <begin position="64"/>
        <end position="335"/>
    </location>
</feature>
<dbReference type="EMBL" id="JAUHQB010000012">
    <property type="protein sequence ID" value="MDN4484415.1"/>
    <property type="molecule type" value="Genomic_DNA"/>
</dbReference>
<sequence length="335" mass="34391">MPRHLPHLARLGIVLAPLVLATACSSVSADPAPVTPSSADPAAAAELTVDNCGTVVTPEGTPDRIVTVKSTTTELLVELGLADRIVGAAFLDGPVEPPYTTLDVDIPVMSDFLPGQEATLALDPDAIVGGWESNFAADGVGERADLAALGILTYVAPSACKEAGYQPDPMTFDLLFAQIEEAGLVFGAEQAAAALVGTMRDGLAAVEPSTSGLTAVWYSSGDDAPYVGAGIGAPQMMMDAAGLTNVFADVHDTWTSATWEAVVEADPDVIVLVDASWNTAASKIERLESDPATASLTAVREGRYLVIPFAAGEAGVRNVEAVASLTTQLDALGLS</sequence>
<accession>A0AB35MKS4</accession>
<feature type="chain" id="PRO_5044284510" evidence="2">
    <location>
        <begin position="30"/>
        <end position="335"/>
    </location>
</feature>
<comment type="caution">
    <text evidence="4">The sequence shown here is derived from an EMBL/GenBank/DDBJ whole genome shotgun (WGS) entry which is preliminary data.</text>
</comment>